<dbReference type="SUPFAM" id="SSF52540">
    <property type="entry name" value="P-loop containing nucleoside triphosphate hydrolases"/>
    <property type="match status" value="1"/>
</dbReference>
<evidence type="ECO:0000259" key="8">
    <source>
        <dbReference type="PROSITE" id="PS51192"/>
    </source>
</evidence>
<evidence type="ECO:0000256" key="6">
    <source>
        <dbReference type="ARBA" id="ARBA00047984"/>
    </source>
</evidence>
<organism evidence="10">
    <name type="scientific">Trypanosoma cruzi</name>
    <dbReference type="NCBI Taxonomy" id="5693"/>
    <lineage>
        <taxon>Eukaryota</taxon>
        <taxon>Discoba</taxon>
        <taxon>Euglenozoa</taxon>
        <taxon>Kinetoplastea</taxon>
        <taxon>Metakinetoplastina</taxon>
        <taxon>Trypanosomatida</taxon>
        <taxon>Trypanosomatidae</taxon>
        <taxon>Trypanosoma</taxon>
        <taxon>Schizotrypanum</taxon>
    </lineage>
</organism>
<dbReference type="VEuPathDB" id="TriTrypDB:Tc_MARK_8532"/>
<dbReference type="InterPro" id="IPR027417">
    <property type="entry name" value="P-loop_NTPase"/>
</dbReference>
<dbReference type="EC" id="3.6.4.13" evidence="1"/>
<feature type="region of interest" description="Disordered" evidence="7">
    <location>
        <begin position="886"/>
        <end position="906"/>
    </location>
</feature>
<dbReference type="InterPro" id="IPR001650">
    <property type="entry name" value="Helicase_C-like"/>
</dbReference>
<dbReference type="Pfam" id="PF21010">
    <property type="entry name" value="HA2_C"/>
    <property type="match status" value="1"/>
</dbReference>
<dbReference type="VEuPathDB" id="TriTrypDB:TcYC6_0079860"/>
<dbReference type="VEuPathDB" id="TriTrypDB:TCDM_01145"/>
<dbReference type="Gene3D" id="3.40.50.300">
    <property type="entry name" value="P-loop containing nucleotide triphosphate hydrolases"/>
    <property type="match status" value="2"/>
</dbReference>
<dbReference type="GO" id="GO:0003723">
    <property type="term" value="F:RNA binding"/>
    <property type="evidence" value="ECO:0007669"/>
    <property type="project" value="TreeGrafter"/>
</dbReference>
<feature type="region of interest" description="Disordered" evidence="7">
    <location>
        <begin position="1"/>
        <end position="24"/>
    </location>
</feature>
<feature type="domain" description="Helicase C-terminal" evidence="9">
    <location>
        <begin position="383"/>
        <end position="568"/>
    </location>
</feature>
<feature type="domain" description="Helicase ATP-binding" evidence="8">
    <location>
        <begin position="178"/>
        <end position="370"/>
    </location>
</feature>
<dbReference type="GO" id="GO:0016787">
    <property type="term" value="F:hydrolase activity"/>
    <property type="evidence" value="ECO:0007669"/>
    <property type="project" value="UniProtKB-KW"/>
</dbReference>
<reference evidence="10" key="1">
    <citation type="submission" date="1999-01" db="EMBL/GenBank/DDBJ databases">
        <title>T. cruzi SZ5 locus DNA.</title>
        <authorList>
            <person name="Lorenzi H."/>
            <person name="Catalani M."/>
            <person name="Levin M.J."/>
        </authorList>
    </citation>
    <scope>NUCLEOTIDE SEQUENCE</scope>
    <source>
        <strain evidence="10">Tulahuen</strain>
    </source>
</reference>
<evidence type="ECO:0000256" key="1">
    <source>
        <dbReference type="ARBA" id="ARBA00012552"/>
    </source>
</evidence>
<keyword evidence="4 10" id="KW-0347">Helicase</keyword>
<dbReference type="InterPro" id="IPR007502">
    <property type="entry name" value="Helicase-assoc_dom"/>
</dbReference>
<dbReference type="PANTHER" id="PTHR18934">
    <property type="entry name" value="ATP-DEPENDENT RNA HELICASE"/>
    <property type="match status" value="1"/>
</dbReference>
<dbReference type="VEuPathDB" id="TriTrypDB:BCY84_16186"/>
<sequence length="906" mass="100915">MDPDKSRKAQQGVPRCISSQAGTQAREAASAVLQEKISEIEAGVLPHSLAEIELLSKRAREVQATGQLQITAQLRQELLEEDGALASHASDHGGDSSLPLNQVELMQQSSSVGYQEKSHNFVAMDESVVDERSRNMTLWRIRQRNRLNRSVQWQYRNNTPSSRARRSLPIYHSREALLEIIRKNTVVIIVGETGSGKTTQLLQYLYEENLCRTPPCLTEGGDGGGKGKEEKEGEEEEGASEEKRFICTQPRRIAAISVAERVAQEMNTRCGSIVGYKVRFDEKLGPTTRLLFVTDGMMLKELVGDPELRTVSAIMVDEAHERSINTDILLGLLKDITRRNKQLKVIVASATINAEKLQFFDGAPIFSIKGTNIPVDVSYLTEPMADYVSATAESVLRDCMPPKPLPGDILVFLPGQEDIENCAAAIVKHSQTSGGQLRPLMVLPIYASLPPREQRRIYEVPPPTTRKVVIATNIAETSITIDGVVYVVDCGLCKQNYYNYQSMVEELRVLPISQASAKQRTGRAGRTQRECYRSYTVHTFRNELQQETVPEIQRSCMSSVVLQLKALGIDNLLQFEFIDAPSTASLERALATFTCWRNLNRMVGALTGRRMAEFPLDPSLSKCILRGSALWCLRHMSIAVAMLTLDSVFVVSRDPKERASMASARDVLFSAGNGDVMGYVRLMEEWMRARPSMHEFCQSHSVNAKALLPARDVLDHILHTCERLGLDLPSGRPGNIALYGSFLGGPYLMNVAKIECRPEDLSDCAPRDASVSRSGHNHNNYNALDAEETATAELHPSSYLFNAGLEKKDGKSNRNGSMVSTAPTLRERPELVVFTQLRYTSKRYMMHVTAISSVDWVLTTALKIISRGRSWKQSCGNARMISPKGCVQQKERGEDGRKHLRTRSLR</sequence>
<dbReference type="InterPro" id="IPR042035">
    <property type="entry name" value="DEAH_win-hel_dom"/>
</dbReference>
<keyword evidence="5" id="KW-0067">ATP-binding</keyword>
<dbReference type="VEuPathDB" id="TriTrypDB:TcCLB.506203.70"/>
<dbReference type="FunFam" id="1.10.10.2130:FF:000001">
    <property type="entry name" value="Pre-mRNA-splicing factor ATP-dependent RNA helicase"/>
    <property type="match status" value="1"/>
</dbReference>
<dbReference type="VEuPathDB" id="TriTrypDB:TcCLB.506679.50"/>
<dbReference type="SMART" id="SM00847">
    <property type="entry name" value="HA2"/>
    <property type="match status" value="1"/>
</dbReference>
<dbReference type="PROSITE" id="PS51192">
    <property type="entry name" value="HELICASE_ATP_BIND_1"/>
    <property type="match status" value="1"/>
</dbReference>
<dbReference type="InterPro" id="IPR011545">
    <property type="entry name" value="DEAD/DEAH_box_helicase_dom"/>
</dbReference>
<gene>
    <name evidence="10" type="primary">TRH1</name>
</gene>
<dbReference type="VEuPathDB" id="TriTrypDB:TCSYLVIO_009987"/>
<dbReference type="GO" id="GO:0005524">
    <property type="term" value="F:ATP binding"/>
    <property type="evidence" value="ECO:0007669"/>
    <property type="project" value="UniProtKB-KW"/>
</dbReference>
<evidence type="ECO:0000256" key="5">
    <source>
        <dbReference type="ARBA" id="ARBA00022840"/>
    </source>
</evidence>
<dbReference type="VEuPathDB" id="TriTrypDB:ECC02_003890"/>
<evidence type="ECO:0000256" key="3">
    <source>
        <dbReference type="ARBA" id="ARBA00022801"/>
    </source>
</evidence>
<dbReference type="SMART" id="SM00487">
    <property type="entry name" value="DEXDc"/>
    <property type="match status" value="1"/>
</dbReference>
<evidence type="ECO:0000313" key="10">
    <source>
        <dbReference type="EMBL" id="AAD24770.1"/>
    </source>
</evidence>
<dbReference type="InterPro" id="IPR002464">
    <property type="entry name" value="DNA/RNA_helicase_DEAH_CS"/>
</dbReference>
<dbReference type="VEuPathDB" id="TriTrypDB:TcCL_NonESM08155"/>
<dbReference type="VEuPathDB" id="TriTrypDB:TcG_09441"/>
<keyword evidence="3" id="KW-0378">Hydrolase</keyword>
<evidence type="ECO:0000259" key="9">
    <source>
        <dbReference type="PROSITE" id="PS51194"/>
    </source>
</evidence>
<dbReference type="SMART" id="SM00490">
    <property type="entry name" value="HELICc"/>
    <property type="match status" value="1"/>
</dbReference>
<name>Q9XYP4_TRYCR</name>
<dbReference type="Pfam" id="PF00271">
    <property type="entry name" value="Helicase_C"/>
    <property type="match status" value="1"/>
</dbReference>
<dbReference type="AlphaFoldDB" id="Q9XYP4"/>
<dbReference type="PANTHER" id="PTHR18934:SF269">
    <property type="entry name" value="SPLICING FACTOR ATP-DEPENDENT RNA HELICASE, PUTATIVE-RELATED"/>
    <property type="match status" value="1"/>
</dbReference>
<dbReference type="Pfam" id="PF00270">
    <property type="entry name" value="DEAD"/>
    <property type="match status" value="1"/>
</dbReference>
<feature type="region of interest" description="Disordered" evidence="7">
    <location>
        <begin position="216"/>
        <end position="242"/>
    </location>
</feature>
<evidence type="ECO:0000256" key="7">
    <source>
        <dbReference type="SAM" id="MobiDB-lite"/>
    </source>
</evidence>
<protein>
    <recommendedName>
        <fullName evidence="1">RNA helicase</fullName>
        <ecNumber evidence="1">3.6.4.13</ecNumber>
    </recommendedName>
</protein>
<dbReference type="CDD" id="cd18791">
    <property type="entry name" value="SF2_C_RHA"/>
    <property type="match status" value="1"/>
</dbReference>
<proteinExistence type="predicted"/>
<dbReference type="PROSITE" id="PS00690">
    <property type="entry name" value="DEAH_ATP_HELICASE"/>
    <property type="match status" value="1"/>
</dbReference>
<dbReference type="InterPro" id="IPR014001">
    <property type="entry name" value="Helicase_ATP-bd"/>
</dbReference>
<accession>Q9XYP4</accession>
<dbReference type="Gene3D" id="1.10.10.2130">
    <property type="entry name" value="DEAH helicase family, winged-helix domain"/>
    <property type="match status" value="1"/>
</dbReference>
<dbReference type="EMBL" id="AF117891">
    <property type="protein sequence ID" value="AAD24770.1"/>
    <property type="molecule type" value="Genomic_DNA"/>
</dbReference>
<dbReference type="PROSITE" id="PS51194">
    <property type="entry name" value="HELICASE_CTER"/>
    <property type="match status" value="1"/>
</dbReference>
<dbReference type="VEuPathDB" id="TriTrypDB:C4B63_13g228"/>
<dbReference type="VEuPathDB" id="TriTrypDB:C3747_73g41"/>
<dbReference type="GO" id="GO:0003724">
    <property type="term" value="F:RNA helicase activity"/>
    <property type="evidence" value="ECO:0007669"/>
    <property type="project" value="UniProtKB-EC"/>
</dbReference>
<evidence type="ECO:0000256" key="4">
    <source>
        <dbReference type="ARBA" id="ARBA00022806"/>
    </source>
</evidence>
<comment type="catalytic activity">
    <reaction evidence="6">
        <text>ATP + H2O = ADP + phosphate + H(+)</text>
        <dbReference type="Rhea" id="RHEA:13065"/>
        <dbReference type="ChEBI" id="CHEBI:15377"/>
        <dbReference type="ChEBI" id="CHEBI:15378"/>
        <dbReference type="ChEBI" id="CHEBI:30616"/>
        <dbReference type="ChEBI" id="CHEBI:43474"/>
        <dbReference type="ChEBI" id="CHEBI:456216"/>
        <dbReference type="EC" id="3.6.4.13"/>
    </reaction>
</comment>
<keyword evidence="2" id="KW-0547">Nucleotide-binding</keyword>
<dbReference type="CDD" id="cd17917">
    <property type="entry name" value="DEXHc_RHA-like"/>
    <property type="match status" value="1"/>
</dbReference>
<dbReference type="VEuPathDB" id="TriTrypDB:TcBrA4_0004070"/>
<evidence type="ECO:0000256" key="2">
    <source>
        <dbReference type="ARBA" id="ARBA00022741"/>
    </source>
</evidence>